<evidence type="ECO:0000256" key="2">
    <source>
        <dbReference type="SAM" id="Phobius"/>
    </source>
</evidence>
<keyword evidence="2" id="KW-0812">Transmembrane</keyword>
<comment type="caution">
    <text evidence="3">The sequence shown here is derived from an EMBL/GenBank/DDBJ whole genome shotgun (WGS) entry which is preliminary data.</text>
</comment>
<reference evidence="3 4" key="1">
    <citation type="journal article" date="2016" name="Nat. Commun.">
        <title>Thousands of microbial genomes shed light on interconnected biogeochemical processes in an aquifer system.</title>
        <authorList>
            <person name="Anantharaman K."/>
            <person name="Brown C.T."/>
            <person name="Hug L.A."/>
            <person name="Sharon I."/>
            <person name="Castelle C.J."/>
            <person name="Probst A.J."/>
            <person name="Thomas B.C."/>
            <person name="Singh A."/>
            <person name="Wilkins M.J."/>
            <person name="Karaoz U."/>
            <person name="Brodie E.L."/>
            <person name="Williams K.H."/>
            <person name="Hubbard S.S."/>
            <person name="Banfield J.F."/>
        </authorList>
    </citation>
    <scope>NUCLEOTIDE SEQUENCE [LARGE SCALE GENOMIC DNA]</scope>
</reference>
<name>A0A1G2RK17_9BACT</name>
<accession>A0A1G2RK17</accession>
<evidence type="ECO:0000313" key="3">
    <source>
        <dbReference type="EMBL" id="OHA72709.1"/>
    </source>
</evidence>
<sequence>MSKNTLIGIGVLAAVVVAGALYYFLVFQKQAATVTPLEKEQGLGGDLYDKTGNPGSAVPDTNPFEKVQANPLQGTNPFEGGYENPFGE</sequence>
<keyword evidence="2" id="KW-1133">Transmembrane helix</keyword>
<keyword evidence="2" id="KW-0472">Membrane</keyword>
<dbReference type="Proteomes" id="UP000176917">
    <property type="component" value="Unassembled WGS sequence"/>
</dbReference>
<feature type="transmembrane region" description="Helical" evidence="2">
    <location>
        <begin position="6"/>
        <end position="25"/>
    </location>
</feature>
<dbReference type="EMBL" id="MHUG01000024">
    <property type="protein sequence ID" value="OHA72709.1"/>
    <property type="molecule type" value="Genomic_DNA"/>
</dbReference>
<evidence type="ECO:0000313" key="4">
    <source>
        <dbReference type="Proteomes" id="UP000176917"/>
    </source>
</evidence>
<proteinExistence type="predicted"/>
<protein>
    <submittedName>
        <fullName evidence="3">Uncharacterized protein</fullName>
    </submittedName>
</protein>
<gene>
    <name evidence="3" type="ORF">A3B24_00530</name>
</gene>
<dbReference type="AlphaFoldDB" id="A0A1G2RK17"/>
<evidence type="ECO:0000256" key="1">
    <source>
        <dbReference type="SAM" id="MobiDB-lite"/>
    </source>
</evidence>
<feature type="region of interest" description="Disordered" evidence="1">
    <location>
        <begin position="45"/>
        <end position="88"/>
    </location>
</feature>
<organism evidence="3 4">
    <name type="scientific">Candidatus Wildermuthbacteria bacterium RIFCSPLOWO2_01_FULL_48_16</name>
    <dbReference type="NCBI Taxonomy" id="1802461"/>
    <lineage>
        <taxon>Bacteria</taxon>
        <taxon>Candidatus Wildermuthiibacteriota</taxon>
    </lineage>
</organism>